<gene>
    <name evidence="3" type="ORF">BS47DRAFT_1266894</name>
</gene>
<feature type="non-terminal residue" evidence="3">
    <location>
        <position position="1"/>
    </location>
</feature>
<sequence length="819" mass="94836">RSRHARRRHVQAHRWSTSVLPALIRPYMRFQRERSGAHQAEEQSWFVCKCGSQHHSLEVVCVHMERVEDITLDICKCRPAPVQLVQRGFFPCSPVRPTLAVSLDMLEFVAELFLHIAPNERGWAATLVKYLKARGYRFVTADSFRRRFANALAHYQQLVRLVDAEVEKLVDRSRALSGEDCVAPQLDETTPVNGREYSNAQNTATFPSDHNVPSTYLQTWCPLCFGSNSSENGDLKVDAIVCLDANFQLKRQRDLDRRAGHQGETGTQDPFVVSPRTIELSRRDLELWEAKILDLRPEKSSARAGQKRKANETMESEAHAVEDEDKVEDDLKMPNSTYSACGESFIAVDGDRVKASTQYFSDTGVLAMLCRHDIPLVIASMWTAGEKQFYACALLDFLFKHLPRCWRIGVLYDIGCQMDQSLKKWNFMPDWSPRLEWGISIFHAYGHQWTCQLWYHPRKSTIWGLSDGEGCERFWSGLRRLIPCLRVTGYHRRLFILDLQVECIDEEKWGDFGKWLRVRVDRAQSRLDEAKEKLAESTFSIEYLLHQFKDQRAYHSKPIMRQSKTQGARAIEHILSLQSTLEAQQENLRELISEGNDVIPKTLLERVHSTKLAISRLQSNIKKRTEGLKLGDQVAARKLEQLKKDRWITMQLNLRILREQLVWKLRARKFELATLDHAHSTRILDQKTKVHVEKAVHHRSSGIDATMKKYNAKIKEMAEYRRTSRTISKSAYIPPLLLKEGLYKMDVDQDIWEDARADIGDFPDGVLPQWLVDASVKKGIFMAQEVVNCEQELERCKVESSNLRTWFYMEYRAVKRLVK</sequence>
<evidence type="ECO:0000259" key="2">
    <source>
        <dbReference type="Pfam" id="PF18802"/>
    </source>
</evidence>
<dbReference type="InterPro" id="IPR040521">
    <property type="entry name" value="KDZ"/>
</dbReference>
<dbReference type="OrthoDB" id="2955859at2759"/>
<comment type="caution">
    <text evidence="3">The sequence shown here is derived from an EMBL/GenBank/DDBJ whole genome shotgun (WGS) entry which is preliminary data.</text>
</comment>
<organism evidence="3 4">
    <name type="scientific">Hydnum rufescens UP504</name>
    <dbReference type="NCBI Taxonomy" id="1448309"/>
    <lineage>
        <taxon>Eukaryota</taxon>
        <taxon>Fungi</taxon>
        <taxon>Dikarya</taxon>
        <taxon>Basidiomycota</taxon>
        <taxon>Agaricomycotina</taxon>
        <taxon>Agaricomycetes</taxon>
        <taxon>Cantharellales</taxon>
        <taxon>Hydnaceae</taxon>
        <taxon>Hydnum</taxon>
    </lineage>
</organism>
<reference evidence="3" key="1">
    <citation type="journal article" date="2020" name="Nat. Commun.">
        <title>Large-scale genome sequencing of mycorrhizal fungi provides insights into the early evolution of symbiotic traits.</title>
        <authorList>
            <person name="Miyauchi S."/>
            <person name="Kiss E."/>
            <person name="Kuo A."/>
            <person name="Drula E."/>
            <person name="Kohler A."/>
            <person name="Sanchez-Garcia M."/>
            <person name="Morin E."/>
            <person name="Andreopoulos B."/>
            <person name="Barry K.W."/>
            <person name="Bonito G."/>
            <person name="Buee M."/>
            <person name="Carver A."/>
            <person name="Chen C."/>
            <person name="Cichocki N."/>
            <person name="Clum A."/>
            <person name="Culley D."/>
            <person name="Crous P.W."/>
            <person name="Fauchery L."/>
            <person name="Girlanda M."/>
            <person name="Hayes R.D."/>
            <person name="Keri Z."/>
            <person name="LaButti K."/>
            <person name="Lipzen A."/>
            <person name="Lombard V."/>
            <person name="Magnuson J."/>
            <person name="Maillard F."/>
            <person name="Murat C."/>
            <person name="Nolan M."/>
            <person name="Ohm R.A."/>
            <person name="Pangilinan J."/>
            <person name="Pereira M.F."/>
            <person name="Perotto S."/>
            <person name="Peter M."/>
            <person name="Pfister S."/>
            <person name="Riley R."/>
            <person name="Sitrit Y."/>
            <person name="Stielow J.B."/>
            <person name="Szollosi G."/>
            <person name="Zifcakova L."/>
            <person name="Stursova M."/>
            <person name="Spatafora J.W."/>
            <person name="Tedersoo L."/>
            <person name="Vaario L.M."/>
            <person name="Yamada A."/>
            <person name="Yan M."/>
            <person name="Wang P."/>
            <person name="Xu J."/>
            <person name="Bruns T."/>
            <person name="Baldrian P."/>
            <person name="Vilgalys R."/>
            <person name="Dunand C."/>
            <person name="Henrissat B."/>
            <person name="Grigoriev I.V."/>
            <person name="Hibbett D."/>
            <person name="Nagy L.G."/>
            <person name="Martin F.M."/>
        </authorList>
    </citation>
    <scope>NUCLEOTIDE SEQUENCE</scope>
    <source>
        <strain evidence="3">UP504</strain>
    </source>
</reference>
<feature type="compositionally biased region" description="Basic and acidic residues" evidence="1">
    <location>
        <begin position="309"/>
        <end position="321"/>
    </location>
</feature>
<evidence type="ECO:0000313" key="3">
    <source>
        <dbReference type="EMBL" id="KAF9503854.1"/>
    </source>
</evidence>
<protein>
    <recommendedName>
        <fullName evidence="2">CxC1-like cysteine cluster associated with KDZ transposases domain-containing protein</fullName>
    </recommendedName>
</protein>
<accession>A0A9P6ADP4</accession>
<dbReference type="PANTHER" id="PTHR33096:SF1">
    <property type="entry name" value="CXC1-LIKE CYSTEINE CLUSTER ASSOCIATED WITH KDZ TRANSPOSASES DOMAIN-CONTAINING PROTEIN"/>
    <property type="match status" value="1"/>
</dbReference>
<dbReference type="EMBL" id="MU129293">
    <property type="protein sequence ID" value="KAF9503854.1"/>
    <property type="molecule type" value="Genomic_DNA"/>
</dbReference>
<name>A0A9P6ADP4_9AGAM</name>
<feature type="non-terminal residue" evidence="3">
    <location>
        <position position="819"/>
    </location>
</feature>
<feature type="domain" description="CxC1-like cysteine cluster associated with KDZ transposases" evidence="2">
    <location>
        <begin position="42"/>
        <end position="134"/>
    </location>
</feature>
<dbReference type="Proteomes" id="UP000886523">
    <property type="component" value="Unassembled WGS sequence"/>
</dbReference>
<dbReference type="Pfam" id="PF18802">
    <property type="entry name" value="CxC1"/>
    <property type="match status" value="1"/>
</dbReference>
<evidence type="ECO:0000256" key="1">
    <source>
        <dbReference type="SAM" id="MobiDB-lite"/>
    </source>
</evidence>
<dbReference type="AlphaFoldDB" id="A0A9P6ADP4"/>
<evidence type="ECO:0000313" key="4">
    <source>
        <dbReference type="Proteomes" id="UP000886523"/>
    </source>
</evidence>
<dbReference type="PANTHER" id="PTHR33096">
    <property type="entry name" value="CXC2 DOMAIN-CONTAINING PROTEIN"/>
    <property type="match status" value="1"/>
</dbReference>
<proteinExistence type="predicted"/>
<dbReference type="Pfam" id="PF18758">
    <property type="entry name" value="KDZ"/>
    <property type="match status" value="1"/>
</dbReference>
<feature type="region of interest" description="Disordered" evidence="1">
    <location>
        <begin position="299"/>
        <end position="326"/>
    </location>
</feature>
<dbReference type="InterPro" id="IPR041320">
    <property type="entry name" value="CxC1"/>
</dbReference>
<keyword evidence="4" id="KW-1185">Reference proteome</keyword>